<evidence type="ECO:0000313" key="2">
    <source>
        <dbReference type="EMBL" id="VDP03744.1"/>
    </source>
</evidence>
<accession>A0A183G300</accession>
<name>A0A183G300_HELPZ</name>
<evidence type="ECO:0000313" key="3">
    <source>
        <dbReference type="Proteomes" id="UP000050761"/>
    </source>
</evidence>
<proteinExistence type="predicted"/>
<dbReference type="AlphaFoldDB" id="A0A183G300"/>
<dbReference type="EMBL" id="UZAH01029015">
    <property type="protein sequence ID" value="VDP03744.1"/>
    <property type="molecule type" value="Genomic_DNA"/>
</dbReference>
<gene>
    <name evidence="2" type="ORF">HPBE_LOCUS15735</name>
</gene>
<feature type="chain" id="PRO_5044551823" evidence="1">
    <location>
        <begin position="25"/>
        <end position="139"/>
    </location>
</feature>
<reference evidence="2 3" key="1">
    <citation type="submission" date="2018-11" db="EMBL/GenBank/DDBJ databases">
        <authorList>
            <consortium name="Pathogen Informatics"/>
        </authorList>
    </citation>
    <scope>NUCLEOTIDE SEQUENCE [LARGE SCALE GENOMIC DNA]</scope>
</reference>
<sequence length="139" mass="15626">MLSSAAPLLATVVFAFCLLDIVHSQYYGGGAGGGYYNQYYNQYRYGYSQPTYQYSQQPAYYQRSPYGYNQYPGYSQGYNNNNNNNYYSNGYNGYNAARPSIFQSMFRGASIDQYGNSYLGTPQMGFFLTCNGRGCAARG</sequence>
<evidence type="ECO:0000256" key="1">
    <source>
        <dbReference type="SAM" id="SignalP"/>
    </source>
</evidence>
<protein>
    <submittedName>
        <fullName evidence="2 4">Uncharacterized protein</fullName>
    </submittedName>
</protein>
<evidence type="ECO:0000313" key="4">
    <source>
        <dbReference type="WBParaSite" id="HPBE_0001573601-mRNA-1"/>
    </source>
</evidence>
<accession>A0A3P8BFA1</accession>
<feature type="signal peptide" evidence="1">
    <location>
        <begin position="1"/>
        <end position="24"/>
    </location>
</feature>
<organism evidence="3 4">
    <name type="scientific">Heligmosomoides polygyrus</name>
    <name type="common">Parasitic roundworm</name>
    <dbReference type="NCBI Taxonomy" id="6339"/>
    <lineage>
        <taxon>Eukaryota</taxon>
        <taxon>Metazoa</taxon>
        <taxon>Ecdysozoa</taxon>
        <taxon>Nematoda</taxon>
        <taxon>Chromadorea</taxon>
        <taxon>Rhabditida</taxon>
        <taxon>Rhabditina</taxon>
        <taxon>Rhabditomorpha</taxon>
        <taxon>Strongyloidea</taxon>
        <taxon>Heligmosomidae</taxon>
        <taxon>Heligmosomoides</taxon>
    </lineage>
</organism>
<keyword evidence="3" id="KW-1185">Reference proteome</keyword>
<reference evidence="4" key="2">
    <citation type="submission" date="2019-09" db="UniProtKB">
        <authorList>
            <consortium name="WormBaseParasite"/>
        </authorList>
    </citation>
    <scope>IDENTIFICATION</scope>
</reference>
<dbReference type="WBParaSite" id="HPBE_0001573601-mRNA-1">
    <property type="protein sequence ID" value="HPBE_0001573601-mRNA-1"/>
    <property type="gene ID" value="HPBE_0001573601"/>
</dbReference>
<keyword evidence="1" id="KW-0732">Signal</keyword>
<dbReference type="OrthoDB" id="5771130at2759"/>
<dbReference type="Proteomes" id="UP000050761">
    <property type="component" value="Unassembled WGS sequence"/>
</dbReference>